<dbReference type="AlphaFoldDB" id="A0A4R6Q6B4"/>
<sequence>MDEERKNGAGERPAEDMHEAGERPAEDQPKNAGWSDDAEMHSLNEYKDYDGNSDKYMPRELLEEKNIVLCVIFSIISFGIYYVYWFYTLSKKIQLLNHEEPSCVGEVLLYFLIPFYCLYWMYTRARTTMEASRKYWHYNRVSDEGVAYLLLALFGLGIVAVALMQNDFNKFARDMSELRGNN</sequence>
<gene>
    <name evidence="4" type="ORF">EV211_11340</name>
</gene>
<organism evidence="4 5">
    <name type="scientific">Aminicella lysinilytica</name>
    <dbReference type="NCBI Taxonomy" id="433323"/>
    <lineage>
        <taxon>Bacteria</taxon>
        <taxon>Bacillati</taxon>
        <taxon>Bacillota</taxon>
        <taxon>Clostridia</taxon>
        <taxon>Peptostreptococcales</taxon>
        <taxon>Anaerovoracaceae</taxon>
        <taxon>Aminicella</taxon>
    </lineage>
</organism>
<evidence type="ECO:0000313" key="5">
    <source>
        <dbReference type="Proteomes" id="UP000295500"/>
    </source>
</evidence>
<dbReference type="Proteomes" id="UP000295500">
    <property type="component" value="Unassembled WGS sequence"/>
</dbReference>
<keyword evidence="2" id="KW-0472">Membrane</keyword>
<dbReference type="OrthoDB" id="192868at2"/>
<evidence type="ECO:0000313" key="4">
    <source>
        <dbReference type="EMBL" id="TDP57316.1"/>
    </source>
</evidence>
<feature type="region of interest" description="Disordered" evidence="1">
    <location>
        <begin position="1"/>
        <end position="36"/>
    </location>
</feature>
<reference evidence="4 5" key="1">
    <citation type="submission" date="2019-03" db="EMBL/GenBank/DDBJ databases">
        <title>Genomic Encyclopedia of Type Strains, Phase IV (KMG-IV): sequencing the most valuable type-strain genomes for metagenomic binning, comparative biology and taxonomic classification.</title>
        <authorList>
            <person name="Goeker M."/>
        </authorList>
    </citation>
    <scope>NUCLEOTIDE SEQUENCE [LARGE SCALE GENOMIC DNA]</scope>
    <source>
        <strain evidence="4 5">DSM 28287</strain>
    </source>
</reference>
<feature type="compositionally biased region" description="Basic and acidic residues" evidence="1">
    <location>
        <begin position="1"/>
        <end position="29"/>
    </location>
</feature>
<dbReference type="RefSeq" id="WP_133528285.1">
    <property type="nucleotide sequence ID" value="NZ_CALCQM010000025.1"/>
</dbReference>
<accession>A0A4R6Q6B4</accession>
<evidence type="ECO:0000259" key="3">
    <source>
        <dbReference type="Pfam" id="PF14018"/>
    </source>
</evidence>
<dbReference type="EMBL" id="SNXO01000013">
    <property type="protein sequence ID" value="TDP57316.1"/>
    <property type="molecule type" value="Genomic_DNA"/>
</dbReference>
<protein>
    <submittedName>
        <fullName evidence="4">Uncharacterized protein DUF4234</fullName>
    </submittedName>
</protein>
<dbReference type="InterPro" id="IPR025328">
    <property type="entry name" value="DUF4234"/>
</dbReference>
<evidence type="ECO:0000256" key="1">
    <source>
        <dbReference type="SAM" id="MobiDB-lite"/>
    </source>
</evidence>
<feature type="transmembrane region" description="Helical" evidence="2">
    <location>
        <begin position="146"/>
        <end position="165"/>
    </location>
</feature>
<dbReference type="Pfam" id="PF14018">
    <property type="entry name" value="DUF4234"/>
    <property type="match status" value="1"/>
</dbReference>
<feature type="transmembrane region" description="Helical" evidence="2">
    <location>
        <begin position="107"/>
        <end position="125"/>
    </location>
</feature>
<keyword evidence="2" id="KW-0812">Transmembrane</keyword>
<proteinExistence type="predicted"/>
<keyword evidence="5" id="KW-1185">Reference proteome</keyword>
<feature type="domain" description="DUF4234" evidence="3">
    <location>
        <begin position="66"/>
        <end position="110"/>
    </location>
</feature>
<comment type="caution">
    <text evidence="4">The sequence shown here is derived from an EMBL/GenBank/DDBJ whole genome shotgun (WGS) entry which is preliminary data.</text>
</comment>
<feature type="transmembrane region" description="Helical" evidence="2">
    <location>
        <begin position="67"/>
        <end position="87"/>
    </location>
</feature>
<keyword evidence="2" id="KW-1133">Transmembrane helix</keyword>
<evidence type="ECO:0000256" key="2">
    <source>
        <dbReference type="SAM" id="Phobius"/>
    </source>
</evidence>
<name>A0A4R6Q6B4_9FIRM</name>